<evidence type="ECO:0000256" key="1">
    <source>
        <dbReference type="SAM" id="MobiDB-lite"/>
    </source>
</evidence>
<evidence type="ECO:0000313" key="2">
    <source>
        <dbReference type="EMBL" id="ADO99493.1"/>
    </source>
</evidence>
<organism evidence="2 3">
    <name type="scientific">Synechococcus phage Syn19</name>
    <dbReference type="NCBI Taxonomy" id="445684"/>
    <lineage>
        <taxon>Viruses</taxon>
        <taxon>Duplodnaviria</taxon>
        <taxon>Heunggongvirae</taxon>
        <taxon>Uroviricota</taxon>
        <taxon>Caudoviricetes</taxon>
        <taxon>Pantevenvirales</taxon>
        <taxon>Kyanoviridae</taxon>
        <taxon>Pontusvirus</taxon>
        <taxon>Pontusvirus syn19</taxon>
    </lineage>
</organism>
<dbReference type="EMBL" id="GU071106">
    <property type="protein sequence ID" value="ADO99493.1"/>
    <property type="molecule type" value="Genomic_DNA"/>
</dbReference>
<feature type="region of interest" description="Disordered" evidence="1">
    <location>
        <begin position="1"/>
        <end position="20"/>
    </location>
</feature>
<name>E3SQ29_9CAUD</name>
<accession>E3SQ29</accession>
<protein>
    <submittedName>
        <fullName evidence="2">Uncharacterized protein</fullName>
    </submittedName>
</protein>
<gene>
    <name evidence="2" type="ORF">Syn19_064</name>
</gene>
<feature type="compositionally biased region" description="Basic and acidic residues" evidence="1">
    <location>
        <begin position="1"/>
        <end position="11"/>
    </location>
</feature>
<dbReference type="KEGG" id="vg:10328505"/>
<dbReference type="GeneID" id="10328505"/>
<evidence type="ECO:0000313" key="3">
    <source>
        <dbReference type="Proteomes" id="UP000006535"/>
    </source>
</evidence>
<keyword evidence="3" id="KW-1185">Reference proteome</keyword>
<dbReference type="Proteomes" id="UP000006535">
    <property type="component" value="Segment"/>
</dbReference>
<sequence length="112" mass="12749">MQQMTDKKNIEDVTNSPKDWEDFWHSPEKYGTWDTTSDNIVVNMDGGVGGSWEVKVDRNDNSVFDEDLGLSYSVDEETLAELMKPRNPVSNYVDDVLNGKKSICKRESPLSE</sequence>
<reference evidence="2 3" key="1">
    <citation type="journal article" date="2010" name="Environ. Microbiol.">
        <title>Genomic analysis of oceanic cyanobacterial myoviruses compared with T4-like myoviruses from diverse hosts and environments.</title>
        <authorList>
            <person name="Sullivan M.B."/>
            <person name="Huang K.H."/>
            <person name="Ignacio-Espinoza J.C."/>
            <person name="Berlin A.M."/>
            <person name="Kelly L."/>
            <person name="Weigele P.R."/>
            <person name="DeFrancesco A.S."/>
            <person name="Kern S.E."/>
            <person name="Thompson L.R."/>
            <person name="Young S."/>
            <person name="Yandava C."/>
            <person name="Fu R."/>
            <person name="Krastins B."/>
            <person name="Chase M."/>
            <person name="Sarracino D."/>
            <person name="Osburne M.S."/>
            <person name="Henn M.R."/>
            <person name="Chisholm S.W."/>
        </authorList>
    </citation>
    <scope>NUCLEOTIDE SEQUENCE [LARGE SCALE GENOMIC DNA]</scope>
    <source>
        <strain evidence="2">Syn19</strain>
    </source>
</reference>
<dbReference type="RefSeq" id="YP_004323897.1">
    <property type="nucleotide sequence ID" value="NC_015286.1"/>
</dbReference>
<dbReference type="OrthoDB" id="29026at10239"/>
<proteinExistence type="predicted"/>